<feature type="compositionally biased region" description="Gly residues" evidence="1">
    <location>
        <begin position="22"/>
        <end position="36"/>
    </location>
</feature>
<gene>
    <name evidence="2" type="ORF">GLS40_12400</name>
</gene>
<name>A0A844WE60_9RHOB</name>
<dbReference type="PIRSF" id="PIRSF008502">
    <property type="entry name" value="UCP008502"/>
    <property type="match status" value="1"/>
</dbReference>
<dbReference type="PANTHER" id="PTHR36439:SF1">
    <property type="entry name" value="DUF1697 DOMAIN-CONTAINING PROTEIN"/>
    <property type="match status" value="1"/>
</dbReference>
<reference evidence="2 3" key="1">
    <citation type="submission" date="2019-11" db="EMBL/GenBank/DDBJ databases">
        <title>Pseudooceanicola pacifica sp. nov., isolated from deep-sea sediment of the Pacific Ocean.</title>
        <authorList>
            <person name="Lyu L."/>
        </authorList>
    </citation>
    <scope>NUCLEOTIDE SEQUENCE [LARGE SCALE GENOMIC DNA]</scope>
    <source>
        <strain evidence="2 3">216_PA32_1</strain>
    </source>
</reference>
<accession>A0A844WE60</accession>
<dbReference type="InterPro" id="IPR012545">
    <property type="entry name" value="DUF1697"/>
</dbReference>
<dbReference type="AlphaFoldDB" id="A0A844WE60"/>
<dbReference type="Gene3D" id="3.30.70.1280">
    <property type="entry name" value="SP0830-like domains"/>
    <property type="match status" value="1"/>
</dbReference>
<sequence>METADPDGNLFRGDLLDHRAGADGGGPRQPGGTGTGPGMRWALFLRAVNVGGTGRLAMAELRAALEAEGARDVATYIQSGNVVLAHAADDPDSLARWAEGVLTQRFGLETAVAVRDAAALDAAIGAHPWAATGAGNQVHFAFFSGAAQADAAERLARCCTNGEEVQADARALYLYTPNGIGRSRLNGQLDRAVGRPVTVRNLNTVRRVRDML</sequence>
<proteinExistence type="predicted"/>
<dbReference type="SUPFAM" id="SSF160379">
    <property type="entry name" value="SP0830-like"/>
    <property type="match status" value="1"/>
</dbReference>
<feature type="region of interest" description="Disordered" evidence="1">
    <location>
        <begin position="1"/>
        <end position="36"/>
    </location>
</feature>
<evidence type="ECO:0000256" key="1">
    <source>
        <dbReference type="SAM" id="MobiDB-lite"/>
    </source>
</evidence>
<dbReference type="Pfam" id="PF08002">
    <property type="entry name" value="DUF1697"/>
    <property type="match status" value="1"/>
</dbReference>
<organism evidence="2 3">
    <name type="scientific">Pseudooceanicola pacificus</name>
    <dbReference type="NCBI Taxonomy" id="2676438"/>
    <lineage>
        <taxon>Bacteria</taxon>
        <taxon>Pseudomonadati</taxon>
        <taxon>Pseudomonadota</taxon>
        <taxon>Alphaproteobacteria</taxon>
        <taxon>Rhodobacterales</taxon>
        <taxon>Paracoccaceae</taxon>
        <taxon>Pseudooceanicola</taxon>
    </lineage>
</organism>
<dbReference type="Proteomes" id="UP000443843">
    <property type="component" value="Unassembled WGS sequence"/>
</dbReference>
<protein>
    <submittedName>
        <fullName evidence="2">DUF1697 domain-containing protein</fullName>
    </submittedName>
</protein>
<dbReference type="EMBL" id="WNXQ01000007">
    <property type="protein sequence ID" value="MWB78832.1"/>
    <property type="molecule type" value="Genomic_DNA"/>
</dbReference>
<evidence type="ECO:0000313" key="2">
    <source>
        <dbReference type="EMBL" id="MWB78832.1"/>
    </source>
</evidence>
<comment type="caution">
    <text evidence="2">The sequence shown here is derived from an EMBL/GenBank/DDBJ whole genome shotgun (WGS) entry which is preliminary data.</text>
</comment>
<evidence type="ECO:0000313" key="3">
    <source>
        <dbReference type="Proteomes" id="UP000443843"/>
    </source>
</evidence>
<keyword evidence="3" id="KW-1185">Reference proteome</keyword>
<dbReference type="PANTHER" id="PTHR36439">
    <property type="entry name" value="BLL4334 PROTEIN"/>
    <property type="match status" value="1"/>
</dbReference>